<gene>
    <name evidence="2" type="ORF">H9838_01630</name>
</gene>
<reference evidence="2" key="2">
    <citation type="submission" date="2021-04" db="EMBL/GenBank/DDBJ databases">
        <authorList>
            <person name="Gilroy R."/>
        </authorList>
    </citation>
    <scope>NUCLEOTIDE SEQUENCE</scope>
    <source>
        <strain evidence="2">1282</strain>
    </source>
</reference>
<evidence type="ECO:0000313" key="3">
    <source>
        <dbReference type="Proteomes" id="UP000823915"/>
    </source>
</evidence>
<dbReference type="Gene3D" id="1.10.1760.20">
    <property type="match status" value="1"/>
</dbReference>
<feature type="transmembrane region" description="Helical" evidence="1">
    <location>
        <begin position="123"/>
        <end position="149"/>
    </location>
</feature>
<name>A0A9D2C0B6_9FIRM</name>
<protein>
    <recommendedName>
        <fullName evidence="4">Energy-coupling factor transport system substrate-specific component</fullName>
    </recommendedName>
</protein>
<dbReference type="Proteomes" id="UP000823915">
    <property type="component" value="Unassembled WGS sequence"/>
</dbReference>
<dbReference type="AlphaFoldDB" id="A0A9D2C0B6"/>
<reference evidence="2" key="1">
    <citation type="journal article" date="2021" name="PeerJ">
        <title>Extensive microbial diversity within the chicken gut microbiome revealed by metagenomics and culture.</title>
        <authorList>
            <person name="Gilroy R."/>
            <person name="Ravi A."/>
            <person name="Getino M."/>
            <person name="Pursley I."/>
            <person name="Horton D.L."/>
            <person name="Alikhan N.F."/>
            <person name="Baker D."/>
            <person name="Gharbi K."/>
            <person name="Hall N."/>
            <person name="Watson M."/>
            <person name="Adriaenssens E.M."/>
            <person name="Foster-Nyarko E."/>
            <person name="Jarju S."/>
            <person name="Secka A."/>
            <person name="Antonio M."/>
            <person name="Oren A."/>
            <person name="Chaudhuri R.R."/>
            <person name="La Ragione R."/>
            <person name="Hildebrand F."/>
            <person name="Pallen M.J."/>
        </authorList>
    </citation>
    <scope>NUCLEOTIDE SEQUENCE</scope>
    <source>
        <strain evidence="2">1282</strain>
    </source>
</reference>
<accession>A0A9D2C0B6</accession>
<feature type="transmembrane region" description="Helical" evidence="1">
    <location>
        <begin position="49"/>
        <end position="75"/>
    </location>
</feature>
<evidence type="ECO:0000256" key="1">
    <source>
        <dbReference type="SAM" id="Phobius"/>
    </source>
</evidence>
<proteinExistence type="predicted"/>
<dbReference type="EMBL" id="DXDU01000021">
    <property type="protein sequence ID" value="HIY25856.1"/>
    <property type="molecule type" value="Genomic_DNA"/>
</dbReference>
<evidence type="ECO:0008006" key="4">
    <source>
        <dbReference type="Google" id="ProtNLM"/>
    </source>
</evidence>
<keyword evidence="1" id="KW-1133">Transmembrane helix</keyword>
<comment type="caution">
    <text evidence="2">The sequence shown here is derived from an EMBL/GenBank/DDBJ whole genome shotgun (WGS) entry which is preliminary data.</text>
</comment>
<sequence length="178" mass="19855">MKRLWDICLMALLGVVLVASKQALAALPNVELVSLFTILFTLVFRRRVLGALGVFLLLQGLLYGFGSWWAMYLYVWPLLALLTWLFRWMDKAWQWAIFSGLYGLAFGTLCSLVYLPVGGPSMVLAWMISGLPFDAVHAVGNFALALVLYRPLRLALDRLERQLPAQREGGAPGGKPRA</sequence>
<organism evidence="2 3">
    <name type="scientific">Candidatus Acutalibacter pullistercoris</name>
    <dbReference type="NCBI Taxonomy" id="2838418"/>
    <lineage>
        <taxon>Bacteria</taxon>
        <taxon>Bacillati</taxon>
        <taxon>Bacillota</taxon>
        <taxon>Clostridia</taxon>
        <taxon>Eubacteriales</taxon>
        <taxon>Acutalibacteraceae</taxon>
        <taxon>Acutalibacter</taxon>
    </lineage>
</organism>
<feature type="transmembrane region" description="Helical" evidence="1">
    <location>
        <begin position="95"/>
        <end position="117"/>
    </location>
</feature>
<keyword evidence="1" id="KW-0472">Membrane</keyword>
<evidence type="ECO:0000313" key="2">
    <source>
        <dbReference type="EMBL" id="HIY25856.1"/>
    </source>
</evidence>
<keyword evidence="1" id="KW-0812">Transmembrane</keyword>